<dbReference type="GO" id="GO:0009279">
    <property type="term" value="C:cell outer membrane"/>
    <property type="evidence" value="ECO:0007669"/>
    <property type="project" value="UniProtKB-SubCell"/>
</dbReference>
<comment type="caution">
    <text evidence="9">The sequence shown here is derived from an EMBL/GenBank/DDBJ whole genome shotgun (WGS) entry which is preliminary data.</text>
</comment>
<dbReference type="InterPro" id="IPR003423">
    <property type="entry name" value="OMP_efflux"/>
</dbReference>
<evidence type="ECO:0008006" key="11">
    <source>
        <dbReference type="Google" id="ProtNLM"/>
    </source>
</evidence>
<evidence type="ECO:0000256" key="8">
    <source>
        <dbReference type="SAM" id="SignalP"/>
    </source>
</evidence>
<dbReference type="GO" id="GO:1990281">
    <property type="term" value="C:efflux pump complex"/>
    <property type="evidence" value="ECO:0007669"/>
    <property type="project" value="TreeGrafter"/>
</dbReference>
<gene>
    <name evidence="9" type="ORF">DIT68_15110</name>
</gene>
<keyword evidence="3" id="KW-0813">Transport</keyword>
<keyword evidence="8" id="KW-0732">Signal</keyword>
<dbReference type="AlphaFoldDB" id="A0A2U2X0P2"/>
<evidence type="ECO:0000256" key="7">
    <source>
        <dbReference type="ARBA" id="ARBA00023237"/>
    </source>
</evidence>
<dbReference type="Pfam" id="PF02321">
    <property type="entry name" value="OEP"/>
    <property type="match status" value="2"/>
</dbReference>
<keyword evidence="6" id="KW-0472">Membrane</keyword>
<dbReference type="GO" id="GO:0015288">
    <property type="term" value="F:porin activity"/>
    <property type="evidence" value="ECO:0007669"/>
    <property type="project" value="TreeGrafter"/>
</dbReference>
<keyword evidence="4" id="KW-1134">Transmembrane beta strand</keyword>
<name>A0A2U2X0P2_9FLAO</name>
<dbReference type="InterPro" id="IPR051906">
    <property type="entry name" value="TolC-like"/>
</dbReference>
<accession>A0A2U2X0P2</accession>
<evidence type="ECO:0000313" key="9">
    <source>
        <dbReference type="EMBL" id="PWH81355.1"/>
    </source>
</evidence>
<organism evidence="9 10">
    <name type="scientific">Brumimicrobium oceani</name>
    <dbReference type="NCBI Taxonomy" id="2100725"/>
    <lineage>
        <taxon>Bacteria</taxon>
        <taxon>Pseudomonadati</taxon>
        <taxon>Bacteroidota</taxon>
        <taxon>Flavobacteriia</taxon>
        <taxon>Flavobacteriales</taxon>
        <taxon>Crocinitomicaceae</taxon>
        <taxon>Brumimicrobium</taxon>
    </lineage>
</organism>
<evidence type="ECO:0000256" key="3">
    <source>
        <dbReference type="ARBA" id="ARBA00022448"/>
    </source>
</evidence>
<evidence type="ECO:0000313" key="10">
    <source>
        <dbReference type="Proteomes" id="UP000245370"/>
    </source>
</evidence>
<dbReference type="PANTHER" id="PTHR30026:SF20">
    <property type="entry name" value="OUTER MEMBRANE PROTEIN TOLC"/>
    <property type="match status" value="1"/>
</dbReference>
<reference evidence="9 10" key="2">
    <citation type="submission" date="2018-05" db="EMBL/GenBank/DDBJ databases">
        <authorList>
            <person name="Lanie J.A."/>
            <person name="Ng W.-L."/>
            <person name="Kazmierczak K.M."/>
            <person name="Andrzejewski T.M."/>
            <person name="Davidsen T.M."/>
            <person name="Wayne K.J."/>
            <person name="Tettelin H."/>
            <person name="Glass J.I."/>
            <person name="Rusch D."/>
            <person name="Podicherti R."/>
            <person name="Tsui H.-C.T."/>
            <person name="Winkler M.E."/>
        </authorList>
    </citation>
    <scope>NUCLEOTIDE SEQUENCE [LARGE SCALE GENOMIC DNA]</scope>
    <source>
        <strain evidence="9 10">C305</strain>
    </source>
</reference>
<protein>
    <recommendedName>
        <fullName evidence="11">TolC family protein</fullName>
    </recommendedName>
</protein>
<evidence type="ECO:0000256" key="5">
    <source>
        <dbReference type="ARBA" id="ARBA00022692"/>
    </source>
</evidence>
<evidence type="ECO:0000256" key="1">
    <source>
        <dbReference type="ARBA" id="ARBA00004442"/>
    </source>
</evidence>
<sequence>MRTLILSSILLLSSLSIAQEKLGLEQVVSRVLSQNFGIQIAKIDTEIAKNENNIGAAGYLPTLDVQATQDLAQSTARQEFISGDVNEATNASNRAFSAGAMLNWTFFDGFKMFATDKKLEELERFSELNLRASMEMKIYEAVVNYYTLLSLQEMEEVYTGAIELSKMRKDYMQSRFNSGAANRIQLMQAELDLTADSAAYIANQQSQAQVKADLSKVLQLPVTEEIIVEGDLGAQEKKQEWNAIASQFMEQNTSIMQAKSNIAISELSTKEAQSRFYPQLSFYAAYDYGNSVNEVGFLASNRSYGPSIGITAKWSILNHLSRATELKNSRLNEERSQLAYQNDSINALADLRNYYEVMQFAEEKLLFEQRNISQTKSIIDISETALKAGSITPLELREIQYSAIQAEGRLLQSQIEYQTARLNISLLSGGFQSLF</sequence>
<dbReference type="EMBL" id="QFRJ01000018">
    <property type="protein sequence ID" value="PWH81355.1"/>
    <property type="molecule type" value="Genomic_DNA"/>
</dbReference>
<dbReference type="OrthoDB" id="9771205at2"/>
<evidence type="ECO:0000256" key="6">
    <source>
        <dbReference type="ARBA" id="ARBA00023136"/>
    </source>
</evidence>
<feature type="signal peptide" evidence="8">
    <location>
        <begin position="1"/>
        <end position="18"/>
    </location>
</feature>
<evidence type="ECO:0000256" key="4">
    <source>
        <dbReference type="ARBA" id="ARBA00022452"/>
    </source>
</evidence>
<dbReference type="PANTHER" id="PTHR30026">
    <property type="entry name" value="OUTER MEMBRANE PROTEIN TOLC"/>
    <property type="match status" value="1"/>
</dbReference>
<dbReference type="RefSeq" id="WP_109360660.1">
    <property type="nucleotide sequence ID" value="NZ_QFRJ01000018.1"/>
</dbReference>
<dbReference type="SUPFAM" id="SSF56954">
    <property type="entry name" value="Outer membrane efflux proteins (OEP)"/>
    <property type="match status" value="1"/>
</dbReference>
<reference evidence="9 10" key="1">
    <citation type="submission" date="2018-05" db="EMBL/GenBank/DDBJ databases">
        <title>Brumimicrobium oceani sp. nov., isolated from coastal sediment.</title>
        <authorList>
            <person name="Kou Y."/>
        </authorList>
    </citation>
    <scope>NUCLEOTIDE SEQUENCE [LARGE SCALE GENOMIC DNA]</scope>
    <source>
        <strain evidence="9 10">C305</strain>
    </source>
</reference>
<keyword evidence="10" id="KW-1185">Reference proteome</keyword>
<feature type="chain" id="PRO_5015545402" description="TolC family protein" evidence="8">
    <location>
        <begin position="19"/>
        <end position="435"/>
    </location>
</feature>
<comment type="subcellular location">
    <subcellularLocation>
        <location evidence="1">Cell outer membrane</location>
    </subcellularLocation>
</comment>
<keyword evidence="7" id="KW-0998">Cell outer membrane</keyword>
<comment type="similarity">
    <text evidence="2">Belongs to the outer membrane factor (OMF) (TC 1.B.17) family.</text>
</comment>
<dbReference type="GO" id="GO:0015562">
    <property type="term" value="F:efflux transmembrane transporter activity"/>
    <property type="evidence" value="ECO:0007669"/>
    <property type="project" value="InterPro"/>
</dbReference>
<dbReference type="Proteomes" id="UP000245370">
    <property type="component" value="Unassembled WGS sequence"/>
</dbReference>
<proteinExistence type="inferred from homology"/>
<keyword evidence="5" id="KW-0812">Transmembrane</keyword>
<dbReference type="Gene3D" id="1.20.1600.10">
    <property type="entry name" value="Outer membrane efflux proteins (OEP)"/>
    <property type="match status" value="1"/>
</dbReference>
<evidence type="ECO:0000256" key="2">
    <source>
        <dbReference type="ARBA" id="ARBA00007613"/>
    </source>
</evidence>